<dbReference type="OrthoDB" id="3732776at2"/>
<evidence type="ECO:0000313" key="3">
    <source>
        <dbReference type="Proteomes" id="UP000319263"/>
    </source>
</evidence>
<sequence>MSGVIDELSVEYDGTETRARVDRWRGMVRSRLISLGISIVILIVIFIWQRDRFIANPLPMIIIYGLVLLAGIGWVVAMVIGYRAAQRAAAGVGTGLALRIDRTGVELAGASIAWTELESLAAAKGSWPGGPVLRATRHDGASVSLPLEQLPVRPASLDTAARAYSGGRFGVDLGELDS</sequence>
<organism evidence="2 3">
    <name type="scientific">Microlunatus elymi</name>
    <dbReference type="NCBI Taxonomy" id="2596828"/>
    <lineage>
        <taxon>Bacteria</taxon>
        <taxon>Bacillati</taxon>
        <taxon>Actinomycetota</taxon>
        <taxon>Actinomycetes</taxon>
        <taxon>Propionibacteriales</taxon>
        <taxon>Propionibacteriaceae</taxon>
        <taxon>Microlunatus</taxon>
    </lineage>
</organism>
<reference evidence="2 3" key="1">
    <citation type="submission" date="2019-07" db="EMBL/GenBank/DDBJ databases">
        <title>Microlunatus dokdonensis sp. nov. isolated from the rhizospheric soil of the wild plant Elymus tsukushiensis.</title>
        <authorList>
            <person name="Ghim S.-Y."/>
            <person name="Hwang Y.-J."/>
            <person name="Son J.-S."/>
            <person name="Shin J.-H."/>
        </authorList>
    </citation>
    <scope>NUCLEOTIDE SEQUENCE [LARGE SCALE GENOMIC DNA]</scope>
    <source>
        <strain evidence="2 3">KUDC0627</strain>
    </source>
</reference>
<name>A0A516Q4T9_9ACTN</name>
<accession>A0A516Q4T9</accession>
<feature type="transmembrane region" description="Helical" evidence="1">
    <location>
        <begin position="61"/>
        <end position="82"/>
    </location>
</feature>
<gene>
    <name evidence="2" type="ORF">FOE78_23260</name>
</gene>
<keyword evidence="3" id="KW-1185">Reference proteome</keyword>
<dbReference type="EMBL" id="CP041692">
    <property type="protein sequence ID" value="QDP98434.1"/>
    <property type="molecule type" value="Genomic_DNA"/>
</dbReference>
<dbReference type="AlphaFoldDB" id="A0A516Q4T9"/>
<evidence type="ECO:0000313" key="2">
    <source>
        <dbReference type="EMBL" id="QDP98434.1"/>
    </source>
</evidence>
<feature type="transmembrane region" description="Helical" evidence="1">
    <location>
        <begin position="32"/>
        <end position="49"/>
    </location>
</feature>
<protein>
    <submittedName>
        <fullName evidence="2">Uncharacterized protein</fullName>
    </submittedName>
</protein>
<evidence type="ECO:0000256" key="1">
    <source>
        <dbReference type="SAM" id="Phobius"/>
    </source>
</evidence>
<dbReference type="Proteomes" id="UP000319263">
    <property type="component" value="Chromosome"/>
</dbReference>
<dbReference type="RefSeq" id="WP_143988373.1">
    <property type="nucleotide sequence ID" value="NZ_CP041692.1"/>
</dbReference>
<keyword evidence="1" id="KW-1133">Transmembrane helix</keyword>
<proteinExistence type="predicted"/>
<keyword evidence="1" id="KW-0472">Membrane</keyword>
<keyword evidence="1" id="KW-0812">Transmembrane</keyword>
<dbReference type="KEGG" id="mik:FOE78_23260"/>